<dbReference type="GeneID" id="36565308"/>
<feature type="transmembrane region" description="Helical" evidence="2">
    <location>
        <begin position="531"/>
        <end position="555"/>
    </location>
</feature>
<dbReference type="VEuPathDB" id="FungiDB:C7M61_001918"/>
<dbReference type="GO" id="GO:0005783">
    <property type="term" value="C:endoplasmic reticulum"/>
    <property type="evidence" value="ECO:0007669"/>
    <property type="project" value="TreeGrafter"/>
</dbReference>
<dbReference type="RefSeq" id="XP_024714446.1">
    <property type="nucleotide sequence ID" value="XM_024857310.1"/>
</dbReference>
<sequence length="683" mass="78956">MDSVPLELQKLVLWRIVGAFFAVSFLYLLIIGFFTFSVLPRYKVPENKRPPLLPRPSFLSRGSFQALSASNSPESLPQKRKNGFYQQPNNSSRYLRRDSFDVAKRRQGYLVGHRLALAVVVVQFFREIPPQLGDLSVVAVIDRSTEGLDGAIGLKYENGRLVGSQDGNTYTLVLFLPPNLRNLEYFTVDAILLQSTGSEKSPRDFAEFGKTTPSDAFDDEVLEKINCCQSDRATLNRLNKRSWRLPAKPAKWLPSQILQGLHFLVSCIISILVCLLDGLNYPIWGTSLVEVSAFFRQLDLRLRQVAYFPAQFLFYRNSAILTDPSSDWPHLLQLPLYNEKYNINNSNYINLYNSIWLIVNDILIGITVYRLASQRANLVNFLNVNILSEMALKYLRLLVLWVASEHPYGFKLNDELGKFMGLMFIWTLDVWTLVFDLVLEIALKEPYSTVLAGLIKCICYMGVLFLIAAFTDYIAVVTLHIHFFTIVTTKVYHRQTEALKSLWQLFRGKKYNVLRHRIDNLDEEQFRVDRLLLGTLLFTILVYLLPTTFAFYLLFYAAKAIIFTVAKWCAKLLVVLNMYPLFVLLLKLKNSRRLQGGIVFESLGGSKSTNWLLMSNKALTRDEIFVNFWHVLRNEGKVERIFLNFAQGRPMRVRNTISMKFHYLRLPARYEMLRDLWQTRRPT</sequence>
<feature type="transmembrane region" description="Helical" evidence="2">
    <location>
        <begin position="473"/>
        <end position="492"/>
    </location>
</feature>
<name>A0A2P7YTM6_9ASCO</name>
<keyword evidence="2" id="KW-0472">Membrane</keyword>
<dbReference type="PANTHER" id="PTHR21329">
    <property type="entry name" value="PHOSPHATIDYLINOSITOL N-ACETYLGLUCOSAMINYLTRANSFERASE SUBUNIT Q-RELATED"/>
    <property type="match status" value="1"/>
</dbReference>
<feature type="transmembrane region" description="Helical" evidence="2">
    <location>
        <begin position="354"/>
        <end position="372"/>
    </location>
</feature>
<dbReference type="OrthoDB" id="70250at2759"/>
<feature type="transmembrane region" description="Helical" evidence="2">
    <location>
        <begin position="261"/>
        <end position="284"/>
    </location>
</feature>
<feature type="region of interest" description="Disordered" evidence="1">
    <location>
        <begin position="69"/>
        <end position="91"/>
    </location>
</feature>
<reference evidence="3 4" key="1">
    <citation type="submission" date="2018-03" db="EMBL/GenBank/DDBJ databases">
        <title>Candida pseudohaemulonii genome assembly and annotation.</title>
        <authorList>
            <person name="Munoz J.F."/>
            <person name="Gade L.G."/>
            <person name="Chow N.A."/>
            <person name="Litvintseva A.P."/>
            <person name="Loparev V.N."/>
            <person name="Cuomo C.A."/>
        </authorList>
    </citation>
    <scope>NUCLEOTIDE SEQUENCE [LARGE SCALE GENOMIC DNA]</scope>
    <source>
        <strain evidence="3 4">B12108</strain>
    </source>
</reference>
<organism evidence="3 4">
    <name type="scientific">Candidozyma pseudohaemuli</name>
    <dbReference type="NCBI Taxonomy" id="418784"/>
    <lineage>
        <taxon>Eukaryota</taxon>
        <taxon>Fungi</taxon>
        <taxon>Dikarya</taxon>
        <taxon>Ascomycota</taxon>
        <taxon>Saccharomycotina</taxon>
        <taxon>Pichiomycetes</taxon>
        <taxon>Metschnikowiaceae</taxon>
        <taxon>Candidozyma</taxon>
    </lineage>
</organism>
<accession>A0A2P7YTM6</accession>
<dbReference type="EMBL" id="PYFQ01000003">
    <property type="protein sequence ID" value="PSK39309.1"/>
    <property type="molecule type" value="Genomic_DNA"/>
</dbReference>
<dbReference type="GO" id="GO:0006506">
    <property type="term" value="P:GPI anchor biosynthetic process"/>
    <property type="evidence" value="ECO:0007669"/>
    <property type="project" value="InterPro"/>
</dbReference>
<dbReference type="GO" id="GO:0016020">
    <property type="term" value="C:membrane"/>
    <property type="evidence" value="ECO:0007669"/>
    <property type="project" value="InterPro"/>
</dbReference>
<evidence type="ECO:0000313" key="3">
    <source>
        <dbReference type="EMBL" id="PSK39309.1"/>
    </source>
</evidence>
<dbReference type="PANTHER" id="PTHR21329:SF3">
    <property type="entry name" value="PHOSPHATIDYLINOSITOL N-ACETYLGLUCOSAMINYLTRANSFERASE SUBUNIT Q"/>
    <property type="match status" value="1"/>
</dbReference>
<keyword evidence="4" id="KW-1185">Reference proteome</keyword>
<evidence type="ECO:0000313" key="4">
    <source>
        <dbReference type="Proteomes" id="UP000241107"/>
    </source>
</evidence>
<proteinExistence type="predicted"/>
<dbReference type="AlphaFoldDB" id="A0A2P7YTM6"/>
<feature type="transmembrane region" description="Helical" evidence="2">
    <location>
        <begin position="561"/>
        <end position="586"/>
    </location>
</feature>
<dbReference type="Proteomes" id="UP000241107">
    <property type="component" value="Unassembled WGS sequence"/>
</dbReference>
<dbReference type="STRING" id="418784.A0A2P7YTM6"/>
<protein>
    <submittedName>
        <fullName evidence="3">Uncharacterized protein</fullName>
    </submittedName>
</protein>
<gene>
    <name evidence="3" type="ORF">C7M61_001918</name>
</gene>
<comment type="caution">
    <text evidence="3">The sequence shown here is derived from an EMBL/GenBank/DDBJ whole genome shotgun (WGS) entry which is preliminary data.</text>
</comment>
<evidence type="ECO:0000256" key="2">
    <source>
        <dbReference type="SAM" id="Phobius"/>
    </source>
</evidence>
<keyword evidence="2" id="KW-0812">Transmembrane</keyword>
<feature type="transmembrane region" description="Helical" evidence="2">
    <location>
        <begin position="12"/>
        <end position="39"/>
    </location>
</feature>
<feature type="transmembrane region" description="Helical" evidence="2">
    <location>
        <begin position="423"/>
        <end position="443"/>
    </location>
</feature>
<keyword evidence="2" id="KW-1133">Transmembrane helix</keyword>
<evidence type="ECO:0000256" key="1">
    <source>
        <dbReference type="SAM" id="MobiDB-lite"/>
    </source>
</evidence>
<dbReference type="InterPro" id="IPR007720">
    <property type="entry name" value="PigQ/GPI1"/>
</dbReference>
<dbReference type="Pfam" id="PF05024">
    <property type="entry name" value="Gpi1"/>
    <property type="match status" value="1"/>
</dbReference>